<dbReference type="RefSeq" id="XP_012892439.1">
    <property type="nucleotide sequence ID" value="XM_013036985.1"/>
</dbReference>
<accession>A0A1S3GVX5</accession>
<dbReference type="KEGG" id="dord:106002063"/>
<feature type="compositionally biased region" description="Basic and acidic residues" evidence="1">
    <location>
        <begin position="1"/>
        <end position="23"/>
    </location>
</feature>
<dbReference type="InterPro" id="IPR040099">
    <property type="entry name" value="ZZEF1"/>
</dbReference>
<gene>
    <name evidence="3" type="primary">LOC106002063</name>
</gene>
<dbReference type="InParanoid" id="A0A1S3GVX5"/>
<dbReference type="AlphaFoldDB" id="A0A1S3GVX5"/>
<name>A0A1S3GVX5_DIPOR</name>
<dbReference type="PANTHER" id="PTHR22772:SF4">
    <property type="entry name" value="ZINC FINGER ZZ-TYPE AND EF-HAND DOMAIN-CONTAINING PROTEIN 1"/>
    <property type="match status" value="1"/>
</dbReference>
<reference evidence="3" key="1">
    <citation type="submission" date="2025-08" db="UniProtKB">
        <authorList>
            <consortium name="RefSeq"/>
        </authorList>
    </citation>
    <scope>IDENTIFICATION</scope>
    <source>
        <tissue evidence="3">Kidney</tissue>
    </source>
</reference>
<protein>
    <submittedName>
        <fullName evidence="3">Zinc finger ZZ-type and EF-hand domain-containing protein 1-like</fullName>
    </submittedName>
</protein>
<evidence type="ECO:0000313" key="2">
    <source>
        <dbReference type="Proteomes" id="UP000081671"/>
    </source>
</evidence>
<dbReference type="GeneID" id="106002063"/>
<dbReference type="Proteomes" id="UP000081671">
    <property type="component" value="Unplaced"/>
</dbReference>
<keyword evidence="2" id="KW-1185">Reference proteome</keyword>
<dbReference type="OrthoDB" id="661148at2759"/>
<organism evidence="2 3">
    <name type="scientific">Dipodomys ordii</name>
    <name type="common">Ord's kangaroo rat</name>
    <dbReference type="NCBI Taxonomy" id="10020"/>
    <lineage>
        <taxon>Eukaryota</taxon>
        <taxon>Metazoa</taxon>
        <taxon>Chordata</taxon>
        <taxon>Craniata</taxon>
        <taxon>Vertebrata</taxon>
        <taxon>Euteleostomi</taxon>
        <taxon>Mammalia</taxon>
        <taxon>Eutheria</taxon>
        <taxon>Euarchontoglires</taxon>
        <taxon>Glires</taxon>
        <taxon>Rodentia</taxon>
        <taxon>Castorimorpha</taxon>
        <taxon>Heteromyidae</taxon>
        <taxon>Dipodomyinae</taxon>
        <taxon>Dipodomys</taxon>
    </lineage>
</organism>
<proteinExistence type="predicted"/>
<feature type="region of interest" description="Disordered" evidence="1">
    <location>
        <begin position="1"/>
        <end position="48"/>
    </location>
</feature>
<sequence length="266" mass="30546">MLYSSKKEINALADHRDLELDERGDQEEEVDRPISSPGEPEQKKLDPLEGLDEPTRICFLMAHDALNAPLHILRAIYELQMKKTDSFFLEVQKRFDGDELTTDERIRSLAQRWQPSKSLRLEEQSAKAVDTDMIILPCLSRPTCCDHATAELNPVTQKLISSTESELQQSYAKQRRSKSAALLHKELNCKSKRAVRDYLFRVNEATAVLYARHVLASLLAEWPRNVPVSEDILELSGPAHMTYILDMFMQLEEKHQWEKIGLELSS</sequence>
<dbReference type="PANTHER" id="PTHR22772">
    <property type="entry name" value="NOVEL ZZ TYPE ZINC FINGER DOMAIN CONTAINING PROTEIN"/>
    <property type="match status" value="1"/>
</dbReference>
<evidence type="ECO:0000256" key="1">
    <source>
        <dbReference type="SAM" id="MobiDB-lite"/>
    </source>
</evidence>
<evidence type="ECO:0000313" key="3">
    <source>
        <dbReference type="RefSeq" id="XP_012892439.1"/>
    </source>
</evidence>